<dbReference type="Proteomes" id="UP001168540">
    <property type="component" value="Unassembled WGS sequence"/>
</dbReference>
<feature type="domain" description="NAD-dependent epimerase/dehydratase" evidence="1">
    <location>
        <begin position="87"/>
        <end position="213"/>
    </location>
</feature>
<accession>A0ABT7XTD8</accession>
<dbReference type="InterPro" id="IPR001509">
    <property type="entry name" value="Epimerase_deHydtase"/>
</dbReference>
<dbReference type="PANTHER" id="PTHR48079:SF6">
    <property type="entry name" value="NAD(P)-BINDING DOMAIN-CONTAINING PROTEIN-RELATED"/>
    <property type="match status" value="1"/>
</dbReference>
<evidence type="ECO:0000313" key="3">
    <source>
        <dbReference type="Proteomes" id="UP001168540"/>
    </source>
</evidence>
<evidence type="ECO:0000313" key="2">
    <source>
        <dbReference type="EMBL" id="MDN0077038.1"/>
    </source>
</evidence>
<protein>
    <submittedName>
        <fullName evidence="2">SDR family oxidoreductase</fullName>
        <ecNumber evidence="2">1.1.1.290</ecNumber>
    </submittedName>
</protein>
<reference evidence="2" key="1">
    <citation type="submission" date="2023-06" db="EMBL/GenBank/DDBJ databases">
        <authorList>
            <person name="Zhang S."/>
        </authorList>
    </citation>
    <scope>NUCLEOTIDE SEQUENCE</scope>
    <source>
        <strain evidence="2">SG2303</strain>
    </source>
</reference>
<name>A0ABT7XTD8_9NEIS</name>
<evidence type="ECO:0000259" key="1">
    <source>
        <dbReference type="Pfam" id="PF01370"/>
    </source>
</evidence>
<dbReference type="SUPFAM" id="SSF51735">
    <property type="entry name" value="NAD(P)-binding Rossmann-fold domains"/>
    <property type="match status" value="1"/>
</dbReference>
<keyword evidence="3" id="KW-1185">Reference proteome</keyword>
<dbReference type="InterPro" id="IPR051783">
    <property type="entry name" value="NAD(P)-dependent_oxidoreduct"/>
</dbReference>
<organism evidence="2 3">
    <name type="scientific">Crenobacter oryzisoli</name>
    <dbReference type="NCBI Taxonomy" id="3056844"/>
    <lineage>
        <taxon>Bacteria</taxon>
        <taxon>Pseudomonadati</taxon>
        <taxon>Pseudomonadota</taxon>
        <taxon>Betaproteobacteria</taxon>
        <taxon>Neisseriales</taxon>
        <taxon>Neisseriaceae</taxon>
        <taxon>Crenobacter</taxon>
    </lineage>
</organism>
<dbReference type="EC" id="1.1.1.290" evidence="2"/>
<dbReference type="InterPro" id="IPR036291">
    <property type="entry name" value="NAD(P)-bd_dom_sf"/>
</dbReference>
<dbReference type="Gene3D" id="3.40.50.720">
    <property type="entry name" value="NAD(P)-binding Rossmann-like Domain"/>
    <property type="match status" value="1"/>
</dbReference>
<comment type="caution">
    <text evidence="2">The sequence shown here is derived from an EMBL/GenBank/DDBJ whole genome shotgun (WGS) entry which is preliminary data.</text>
</comment>
<dbReference type="PANTHER" id="PTHR48079">
    <property type="entry name" value="PROTEIN YEEZ"/>
    <property type="match status" value="1"/>
</dbReference>
<dbReference type="Pfam" id="PF01370">
    <property type="entry name" value="Epimerase"/>
    <property type="match status" value="1"/>
</dbReference>
<proteinExistence type="predicted"/>
<sequence>MLTLLIIGFGDVARRAVPMLTGHWRLLAAVRRPEQAAAARALGVTPLLVDLDQPALLPRLAGLADALLYTAPPPDQGERDPRLRRCLAALAKTGSIPQRVVYISTSGVYGDCGGAWVDETRPCRPDTARAKRRYDAERTLRHFAAQHCDTSLTILRAPGIYAAERLPLARLRSEAPNIIETEDSISNHIHADDLAMLCVVALRRTGGIRVYNACDTEPLPVGDWYDKLADATGLPRPERLPRDAVRQRVSPGLWSFLAESRRLSNGRLAELKVRLAYPSVDAFLAGRTPPR</sequence>
<dbReference type="RefSeq" id="WP_289831665.1">
    <property type="nucleotide sequence ID" value="NZ_JAUEDK010000051.1"/>
</dbReference>
<gene>
    <name evidence="2" type="ORF">QU481_19525</name>
</gene>
<dbReference type="EMBL" id="JAUEDK010000051">
    <property type="protein sequence ID" value="MDN0077038.1"/>
    <property type="molecule type" value="Genomic_DNA"/>
</dbReference>
<keyword evidence="2" id="KW-0560">Oxidoreductase</keyword>
<dbReference type="GO" id="GO:0033711">
    <property type="term" value="F:4-phosphoerythronate dehydrogenase activity"/>
    <property type="evidence" value="ECO:0007669"/>
    <property type="project" value="UniProtKB-EC"/>
</dbReference>
<dbReference type="CDD" id="cd05266">
    <property type="entry name" value="SDR_a4"/>
    <property type="match status" value="1"/>
</dbReference>